<dbReference type="PROSITE" id="PS51197">
    <property type="entry name" value="HTH_RRF2_2"/>
    <property type="match status" value="1"/>
</dbReference>
<evidence type="ECO:0000313" key="2">
    <source>
        <dbReference type="EMBL" id="TFI59428.1"/>
    </source>
</evidence>
<dbReference type="RefSeq" id="WP_135084088.1">
    <property type="nucleotide sequence ID" value="NZ_SPDV01000007.1"/>
</dbReference>
<evidence type="ECO:0000256" key="1">
    <source>
        <dbReference type="ARBA" id="ARBA00023125"/>
    </source>
</evidence>
<dbReference type="EMBL" id="SPDV01000007">
    <property type="protein sequence ID" value="TFI59428.1"/>
    <property type="molecule type" value="Genomic_DNA"/>
</dbReference>
<dbReference type="Proteomes" id="UP000298213">
    <property type="component" value="Unassembled WGS sequence"/>
</dbReference>
<dbReference type="Pfam" id="PF02082">
    <property type="entry name" value="Rrf2"/>
    <property type="match status" value="1"/>
</dbReference>
<dbReference type="PANTHER" id="PTHR33221:SF5">
    <property type="entry name" value="HTH-TYPE TRANSCRIPTIONAL REGULATOR ISCR"/>
    <property type="match status" value="1"/>
</dbReference>
<dbReference type="SUPFAM" id="SSF46785">
    <property type="entry name" value="Winged helix' DNA-binding domain"/>
    <property type="match status" value="1"/>
</dbReference>
<sequence length="158" mass="17431">MLSQRTRYTIRALLHLADRTGAGPVQLSEIAEAQNIPPKFLTVMLSQMIREGLVASRRGREGGYWLARPASDISYGEIVRLTRGSLGLLPCASRLAYEPCKNCVTEDKCRLHRVMLMVRDETARILDGLTLADAIPADQFADDPAQRDETLSMASEAG</sequence>
<dbReference type="PANTHER" id="PTHR33221">
    <property type="entry name" value="WINGED HELIX-TURN-HELIX TRANSCRIPTIONAL REGULATOR, RRF2 FAMILY"/>
    <property type="match status" value="1"/>
</dbReference>
<dbReference type="OrthoDB" id="9802344at2"/>
<dbReference type="GO" id="GO:0003700">
    <property type="term" value="F:DNA-binding transcription factor activity"/>
    <property type="evidence" value="ECO:0007669"/>
    <property type="project" value="TreeGrafter"/>
</dbReference>
<dbReference type="InterPro" id="IPR036388">
    <property type="entry name" value="WH-like_DNA-bd_sf"/>
</dbReference>
<evidence type="ECO:0000313" key="3">
    <source>
        <dbReference type="Proteomes" id="UP000298213"/>
    </source>
</evidence>
<dbReference type="InterPro" id="IPR000944">
    <property type="entry name" value="Tscrpt_reg_Rrf2"/>
</dbReference>
<name>A0A4Y8ZTR2_9SPHN</name>
<accession>A0A4Y8ZTR2</accession>
<keyword evidence="1" id="KW-0238">DNA-binding</keyword>
<protein>
    <submittedName>
        <fullName evidence="2">Rrf2 family transcriptional regulator</fullName>
    </submittedName>
</protein>
<organism evidence="2 3">
    <name type="scientific">Sphingomonas parva</name>
    <dbReference type="NCBI Taxonomy" id="2555898"/>
    <lineage>
        <taxon>Bacteria</taxon>
        <taxon>Pseudomonadati</taxon>
        <taxon>Pseudomonadota</taxon>
        <taxon>Alphaproteobacteria</taxon>
        <taxon>Sphingomonadales</taxon>
        <taxon>Sphingomonadaceae</taxon>
        <taxon>Sphingomonas</taxon>
    </lineage>
</organism>
<dbReference type="Gene3D" id="1.10.10.10">
    <property type="entry name" value="Winged helix-like DNA-binding domain superfamily/Winged helix DNA-binding domain"/>
    <property type="match status" value="1"/>
</dbReference>
<reference evidence="2 3" key="1">
    <citation type="submission" date="2019-03" db="EMBL/GenBank/DDBJ databases">
        <title>Genome sequence of Sphingomonas sp. 17J27-24.</title>
        <authorList>
            <person name="Kim M."/>
            <person name="Maeng S."/>
            <person name="Sathiyaraj S."/>
        </authorList>
    </citation>
    <scope>NUCLEOTIDE SEQUENCE [LARGE SCALE GENOMIC DNA]</scope>
    <source>
        <strain evidence="2 3">17J27-24</strain>
    </source>
</reference>
<dbReference type="AlphaFoldDB" id="A0A4Y8ZTR2"/>
<dbReference type="GO" id="GO:0005829">
    <property type="term" value="C:cytosol"/>
    <property type="evidence" value="ECO:0007669"/>
    <property type="project" value="TreeGrafter"/>
</dbReference>
<comment type="caution">
    <text evidence="2">The sequence shown here is derived from an EMBL/GenBank/DDBJ whole genome shotgun (WGS) entry which is preliminary data.</text>
</comment>
<proteinExistence type="predicted"/>
<keyword evidence="3" id="KW-1185">Reference proteome</keyword>
<dbReference type="GO" id="GO:0003677">
    <property type="term" value="F:DNA binding"/>
    <property type="evidence" value="ECO:0007669"/>
    <property type="project" value="UniProtKB-KW"/>
</dbReference>
<dbReference type="InterPro" id="IPR036390">
    <property type="entry name" value="WH_DNA-bd_sf"/>
</dbReference>
<gene>
    <name evidence="2" type="ORF">E2493_04335</name>
</gene>
<dbReference type="NCBIfam" id="TIGR00738">
    <property type="entry name" value="rrf2_super"/>
    <property type="match status" value="1"/>
</dbReference>